<dbReference type="RefSeq" id="WP_154417631.1">
    <property type="nucleotide sequence ID" value="NZ_VUNS01000006.1"/>
</dbReference>
<evidence type="ECO:0000259" key="1">
    <source>
        <dbReference type="Pfam" id="PF00534"/>
    </source>
</evidence>
<dbReference type="AlphaFoldDB" id="A0A844G363"/>
<accession>A0A844G363</accession>
<dbReference type="InterPro" id="IPR028098">
    <property type="entry name" value="Glyco_trans_4-like_N"/>
</dbReference>
<feature type="domain" description="Glycosyltransferase subfamily 4-like N-terminal" evidence="2">
    <location>
        <begin position="15"/>
        <end position="173"/>
    </location>
</feature>
<dbReference type="Gene3D" id="3.40.50.2000">
    <property type="entry name" value="Glycogen Phosphorylase B"/>
    <property type="match status" value="2"/>
</dbReference>
<dbReference type="Pfam" id="PF13579">
    <property type="entry name" value="Glyco_trans_4_4"/>
    <property type="match status" value="1"/>
</dbReference>
<sequence>MRVIELVASIRSEYGGPAYTVPALASALRRAGVEVELHTLAAPEKIDCGVPVTVHPLIRGIPAFAGYSAGLYGQLQMLSRDSNIIHSHLLWTALNILPEFARRGRNCRHVISPRGTLSRTAMGMKSWRKAASLRLGQWSALEHADLFHATSDMEYEDIRRMGLRQPVAVLPNGIELPQFSEAKRRPACRTLLYFGRYHPIKGIEMLLSAWKKLSLRHPEWRLRLVGPCNAYAEELKKAAEKCRLPRVEFCGELKGARKIEAYREASLFVLPSFSENFGVTVAEALACGTPAVTTTGTPWKQLEEHGCGRCVPAGEEPLTGALDWLMSCGDDELAAMGERGRSWMEEFNWTHIGERMKTIYGWLCCGGDRPDEVRPD</sequence>
<feature type="domain" description="Glycosyl transferase family 1" evidence="1">
    <location>
        <begin position="189"/>
        <end position="343"/>
    </location>
</feature>
<comment type="caution">
    <text evidence="3">The sequence shown here is derived from an EMBL/GenBank/DDBJ whole genome shotgun (WGS) entry which is preliminary data.</text>
</comment>
<evidence type="ECO:0000313" key="3">
    <source>
        <dbReference type="EMBL" id="MST96859.1"/>
    </source>
</evidence>
<dbReference type="Pfam" id="PF00534">
    <property type="entry name" value="Glycos_transf_1"/>
    <property type="match status" value="1"/>
</dbReference>
<reference evidence="3 4" key="1">
    <citation type="submission" date="2019-08" db="EMBL/GenBank/DDBJ databases">
        <title>In-depth cultivation of the pig gut microbiome towards novel bacterial diversity and tailored functional studies.</title>
        <authorList>
            <person name="Wylensek D."/>
            <person name="Hitch T.C.A."/>
            <person name="Clavel T."/>
        </authorList>
    </citation>
    <scope>NUCLEOTIDE SEQUENCE [LARGE SCALE GENOMIC DNA]</scope>
    <source>
        <strain evidence="3 4">BBE-744-WT-12</strain>
    </source>
</reference>
<protein>
    <submittedName>
        <fullName evidence="3">Glycosyltransferase</fullName>
    </submittedName>
</protein>
<proteinExistence type="predicted"/>
<evidence type="ECO:0000259" key="2">
    <source>
        <dbReference type="Pfam" id="PF13579"/>
    </source>
</evidence>
<dbReference type="GO" id="GO:0016757">
    <property type="term" value="F:glycosyltransferase activity"/>
    <property type="evidence" value="ECO:0007669"/>
    <property type="project" value="InterPro"/>
</dbReference>
<dbReference type="SUPFAM" id="SSF53756">
    <property type="entry name" value="UDP-Glycosyltransferase/glycogen phosphorylase"/>
    <property type="match status" value="1"/>
</dbReference>
<gene>
    <name evidence="3" type="ORF">FYJ85_07335</name>
</gene>
<dbReference type="PANTHER" id="PTHR45947">
    <property type="entry name" value="SULFOQUINOVOSYL TRANSFERASE SQD2"/>
    <property type="match status" value="1"/>
</dbReference>
<dbReference type="InterPro" id="IPR050194">
    <property type="entry name" value="Glycosyltransferase_grp1"/>
</dbReference>
<organism evidence="3 4">
    <name type="scientific">Victivallis lenta</name>
    <dbReference type="NCBI Taxonomy" id="2606640"/>
    <lineage>
        <taxon>Bacteria</taxon>
        <taxon>Pseudomonadati</taxon>
        <taxon>Lentisphaerota</taxon>
        <taxon>Lentisphaeria</taxon>
        <taxon>Victivallales</taxon>
        <taxon>Victivallaceae</taxon>
        <taxon>Victivallis</taxon>
    </lineage>
</organism>
<dbReference type="PANTHER" id="PTHR45947:SF3">
    <property type="entry name" value="SULFOQUINOVOSYL TRANSFERASE SQD2"/>
    <property type="match status" value="1"/>
</dbReference>
<keyword evidence="4" id="KW-1185">Reference proteome</keyword>
<dbReference type="EMBL" id="VUNS01000006">
    <property type="protein sequence ID" value="MST96859.1"/>
    <property type="molecule type" value="Genomic_DNA"/>
</dbReference>
<name>A0A844G363_9BACT</name>
<dbReference type="Proteomes" id="UP000435649">
    <property type="component" value="Unassembled WGS sequence"/>
</dbReference>
<evidence type="ECO:0000313" key="4">
    <source>
        <dbReference type="Proteomes" id="UP000435649"/>
    </source>
</evidence>
<dbReference type="InterPro" id="IPR001296">
    <property type="entry name" value="Glyco_trans_1"/>
</dbReference>
<keyword evidence="3" id="KW-0808">Transferase</keyword>